<evidence type="ECO:0000313" key="3">
    <source>
        <dbReference type="EMBL" id="CAB3982529.1"/>
    </source>
</evidence>
<dbReference type="Pfam" id="PF00443">
    <property type="entry name" value="UCH"/>
    <property type="match status" value="1"/>
</dbReference>
<proteinExistence type="predicted"/>
<feature type="compositionally biased region" description="Polar residues" evidence="2">
    <location>
        <begin position="296"/>
        <end position="314"/>
    </location>
</feature>
<feature type="region of interest" description="Disordered" evidence="2">
    <location>
        <begin position="874"/>
        <end position="992"/>
    </location>
</feature>
<feature type="compositionally biased region" description="Basic and acidic residues" evidence="2">
    <location>
        <begin position="925"/>
        <end position="939"/>
    </location>
</feature>
<evidence type="ECO:0000313" key="4">
    <source>
        <dbReference type="Proteomes" id="UP001152795"/>
    </source>
</evidence>
<evidence type="ECO:0000256" key="2">
    <source>
        <dbReference type="SAM" id="MobiDB-lite"/>
    </source>
</evidence>
<comment type="caution">
    <text evidence="3">The sequence shown here is derived from an EMBL/GenBank/DDBJ whole genome shotgun (WGS) entry which is preliminary data.</text>
</comment>
<feature type="compositionally biased region" description="Polar residues" evidence="2">
    <location>
        <begin position="811"/>
        <end position="848"/>
    </location>
</feature>
<feature type="coiled-coil region" evidence="1">
    <location>
        <begin position="164"/>
        <end position="191"/>
    </location>
</feature>
<accession>A0A6S7G1B1</accession>
<dbReference type="GO" id="GO:0005829">
    <property type="term" value="C:cytosol"/>
    <property type="evidence" value="ECO:0007669"/>
    <property type="project" value="TreeGrafter"/>
</dbReference>
<feature type="compositionally biased region" description="Acidic residues" evidence="2">
    <location>
        <begin position="912"/>
        <end position="924"/>
    </location>
</feature>
<feature type="region of interest" description="Disordered" evidence="2">
    <location>
        <begin position="758"/>
        <end position="848"/>
    </location>
</feature>
<dbReference type="PANTHER" id="PTHR24006:SF905">
    <property type="entry name" value="UBIQUITIN CARBOXYL-TERMINAL HYDROLASE 1"/>
    <property type="match status" value="1"/>
</dbReference>
<feature type="compositionally biased region" description="Basic residues" evidence="2">
    <location>
        <begin position="694"/>
        <end position="704"/>
    </location>
</feature>
<dbReference type="InterPro" id="IPR038765">
    <property type="entry name" value="Papain-like_cys_pep_sf"/>
</dbReference>
<dbReference type="PROSITE" id="PS50235">
    <property type="entry name" value="USP_3"/>
    <property type="match status" value="1"/>
</dbReference>
<organism evidence="3 4">
    <name type="scientific">Paramuricea clavata</name>
    <name type="common">Red gorgonian</name>
    <name type="synonym">Violescent sea-whip</name>
    <dbReference type="NCBI Taxonomy" id="317549"/>
    <lineage>
        <taxon>Eukaryota</taxon>
        <taxon>Metazoa</taxon>
        <taxon>Cnidaria</taxon>
        <taxon>Anthozoa</taxon>
        <taxon>Octocorallia</taxon>
        <taxon>Malacalcyonacea</taxon>
        <taxon>Plexauridae</taxon>
        <taxon>Paramuricea</taxon>
    </lineage>
</organism>
<dbReference type="OrthoDB" id="10062454at2759"/>
<dbReference type="PROSITE" id="PS00973">
    <property type="entry name" value="USP_2"/>
    <property type="match status" value="1"/>
</dbReference>
<dbReference type="GO" id="GO:0004843">
    <property type="term" value="F:cysteine-type deubiquitinase activity"/>
    <property type="evidence" value="ECO:0007669"/>
    <property type="project" value="InterPro"/>
</dbReference>
<dbReference type="SUPFAM" id="SSF54001">
    <property type="entry name" value="Cysteine proteinases"/>
    <property type="match status" value="1"/>
</dbReference>
<dbReference type="AlphaFoldDB" id="A0A6S7G1B1"/>
<dbReference type="EMBL" id="CACRXK020000513">
    <property type="protein sequence ID" value="CAB3982529.1"/>
    <property type="molecule type" value="Genomic_DNA"/>
</dbReference>
<gene>
    <name evidence="3" type="ORF">PACLA_8A088055</name>
</gene>
<feature type="compositionally biased region" description="Polar residues" evidence="2">
    <location>
        <begin position="372"/>
        <end position="386"/>
    </location>
</feature>
<keyword evidence="3" id="KW-0378">Hydrolase</keyword>
<feature type="region of interest" description="Disordered" evidence="2">
    <location>
        <begin position="277"/>
        <end position="314"/>
    </location>
</feature>
<dbReference type="InterPro" id="IPR028889">
    <property type="entry name" value="USP"/>
</dbReference>
<dbReference type="PANTHER" id="PTHR24006">
    <property type="entry name" value="UBIQUITIN CARBOXYL-TERMINAL HYDROLASE"/>
    <property type="match status" value="1"/>
</dbReference>
<sequence>MPVFTSCEARSPPAVESPPRKKFKFSLKLKSKKKARAKNPMDSDSEDESGKENGDSSMNFERKEDLNFSFGKSTNSLTDVNTTFGQQSESVSLPLPYTGLANLGNTCYLNAVLQVLRYCPGFLKSLVNLDELSAQNCTMSADLTRESPSEDLSSSTRSSIIHSIHKLTSRMENAEENYDKFGLEASEVKNRSGWTTLAVRPQNFVKHFSGLCPLFSGYQQHDAQEFLRSFLSLVEEECVGLVRGEQQENVKGSVSIANNESKVRGGCKYPSTINSSVAMETEGEPTKAMVTDESSRTQPNSEVGLNNTGGSSNLQTATFKSLQKGTAPSPDNVNIVKCLFEGTLLLQTCCLNCEGLRQRYENFQDISVPVQNAKSENNEGHGNNLSDSEDESDQGLNLSWAISKFASIERLYGDNKYFCDNCATLTEADISTYFEKLPQVLTIHLKRFQTSYGNQSLYTSSWVTKVTKSLHTPQQLSLKKWCSETCSEKNAVYSLFGVVMHSGMSSCNGHYLSYVNVDVLKRQADGGMNNNGGCSSEVHCKTVGEKAMQDDDSCIKMVDQCYNAQVPRKSSGGNSRDPSVKCGSCQSSATKASSLNSPRKDDGVMCHCKIDANDSTSNFCKKDIRSMCDGAKCHSQRKVEDSKVEEENGDLCCEEIMDLDDEDTCDYSERVKGAGQTSTSQDIEDTQNGTNTLRHSKTPSRKSSRNTMKNDHDSDSSSDEDDSVWSMDITRYFKPIPKSQGSTKKPCRNINMSANQGCTLETRSKKLRSRSGKNENDSCSQTTDTVKNVLKPEGSVQKSQGSAFSAFEKPPSTNMSQESLNEESSNPNHSCSQTTNTSNNVQESKGALQKSSGECSAFENYCASRNKVQNRHSFGEEVADQDRSCTQTTEDAEQRNEDGGHSSQSSMMLDMEPSDELCTDDEKTDDFMKRNGLNERHSQDQSNTDSGTNDNIDSDKGSCSNGSTDHVARQDTHNTNHAEPSTTNSFTSSCDGKLSTCEDTCNSSNNKGSNTSTTSSTWLKFDDAEVQEIRAKDMEEILSPSTSCYSTPYLLFYYRC</sequence>
<dbReference type="InterPro" id="IPR001394">
    <property type="entry name" value="Peptidase_C19_UCH"/>
</dbReference>
<feature type="compositionally biased region" description="Polar residues" evidence="2">
    <location>
        <begin position="940"/>
        <end position="964"/>
    </location>
</feature>
<evidence type="ECO:0000256" key="1">
    <source>
        <dbReference type="SAM" id="Coils"/>
    </source>
</evidence>
<feature type="compositionally biased region" description="Polar residues" evidence="2">
    <location>
        <begin position="584"/>
        <end position="597"/>
    </location>
</feature>
<name>A0A6S7G1B1_PARCT</name>
<dbReference type="PROSITE" id="PS00972">
    <property type="entry name" value="USP_1"/>
    <property type="match status" value="1"/>
</dbReference>
<feature type="compositionally biased region" description="Basic and acidic residues" evidence="2">
    <location>
        <begin position="966"/>
        <end position="976"/>
    </location>
</feature>
<dbReference type="GO" id="GO:0016579">
    <property type="term" value="P:protein deubiquitination"/>
    <property type="evidence" value="ECO:0007669"/>
    <property type="project" value="InterPro"/>
</dbReference>
<dbReference type="InterPro" id="IPR050164">
    <property type="entry name" value="Peptidase_C19"/>
</dbReference>
<keyword evidence="1" id="KW-0175">Coiled coil</keyword>
<reference evidence="3" key="1">
    <citation type="submission" date="2020-04" db="EMBL/GenBank/DDBJ databases">
        <authorList>
            <person name="Alioto T."/>
            <person name="Alioto T."/>
            <person name="Gomez Garrido J."/>
        </authorList>
    </citation>
    <scope>NUCLEOTIDE SEQUENCE</scope>
    <source>
        <strain evidence="3">A484AB</strain>
    </source>
</reference>
<dbReference type="GO" id="GO:0005634">
    <property type="term" value="C:nucleus"/>
    <property type="evidence" value="ECO:0007669"/>
    <property type="project" value="TreeGrafter"/>
</dbReference>
<feature type="compositionally biased region" description="Polar residues" evidence="2">
    <location>
        <begin position="977"/>
        <end position="990"/>
    </location>
</feature>
<feature type="compositionally biased region" description="Polar residues" evidence="2">
    <location>
        <begin position="675"/>
        <end position="693"/>
    </location>
</feature>
<keyword evidence="4" id="KW-1185">Reference proteome</keyword>
<feature type="region of interest" description="Disordered" evidence="2">
    <location>
        <begin position="1"/>
        <end position="60"/>
    </location>
</feature>
<feature type="compositionally biased region" description="Polar residues" evidence="2">
    <location>
        <begin position="777"/>
        <end position="786"/>
    </location>
</feature>
<dbReference type="InterPro" id="IPR018200">
    <property type="entry name" value="USP_CS"/>
</dbReference>
<feature type="region of interest" description="Disordered" evidence="2">
    <location>
        <begin position="568"/>
        <end position="600"/>
    </location>
</feature>
<feature type="region of interest" description="Disordered" evidence="2">
    <location>
        <begin position="671"/>
        <end position="722"/>
    </location>
</feature>
<feature type="region of interest" description="Disordered" evidence="2">
    <location>
        <begin position="372"/>
        <end position="392"/>
    </location>
</feature>
<feature type="compositionally biased region" description="Basic residues" evidence="2">
    <location>
        <begin position="20"/>
        <end position="37"/>
    </location>
</feature>
<feature type="compositionally biased region" description="Basic and acidic residues" evidence="2">
    <location>
        <begin position="48"/>
        <end position="60"/>
    </location>
</feature>
<dbReference type="Proteomes" id="UP001152795">
    <property type="component" value="Unassembled WGS sequence"/>
</dbReference>
<protein>
    <submittedName>
        <fullName evidence="3">Ubiquitin carboxyl-terminal hydrolase 1 isoform X2</fullName>
    </submittedName>
</protein>
<dbReference type="Gene3D" id="3.90.70.10">
    <property type="entry name" value="Cysteine proteinases"/>
    <property type="match status" value="1"/>
</dbReference>